<reference evidence="2" key="1">
    <citation type="submission" date="2021-01" db="EMBL/GenBank/DDBJ databases">
        <authorList>
            <consortium name="Genoscope - CEA"/>
            <person name="William W."/>
        </authorList>
    </citation>
    <scope>NUCLEOTIDE SEQUENCE</scope>
</reference>
<accession>A0A8S1YGJ5</accession>
<feature type="region of interest" description="Disordered" evidence="1">
    <location>
        <begin position="184"/>
        <end position="205"/>
    </location>
</feature>
<protein>
    <submittedName>
        <fullName evidence="2">Uncharacterized protein</fullName>
    </submittedName>
</protein>
<dbReference type="EMBL" id="CAJJDO010000175">
    <property type="protein sequence ID" value="CAD8213195.1"/>
    <property type="molecule type" value="Genomic_DNA"/>
</dbReference>
<dbReference type="AlphaFoldDB" id="A0A8S1YGJ5"/>
<comment type="caution">
    <text evidence="2">The sequence shown here is derived from an EMBL/GenBank/DDBJ whole genome shotgun (WGS) entry which is preliminary data.</text>
</comment>
<sequence>MTILQDPKLDKKQRLLCTQCMENFETDAKTIGLKKIIQIIEDIIEKNMSNLEDITQKTIQQLQICTKSIQELKEQFMKLFDSLINIAEDWTQNLLAFTQQSKQYSFYDELDNFIKNQNDFNDSDITLINNINRSWMTQLQKNLNQYIQDKDKVNFKEIKQIFTNISCSIQSQKSEIKLKLIDQSPRNPPRGARYPYPPLQRPMQRPPAIKLTEPIRIEKQQLSFLEEFMNYQTVQIRMEDFLKILNNDNVDIVKEKESTKKIVDMLINPSQFDIGDILNMFDDVNELQTYILMKVSN</sequence>
<organism evidence="2 3">
    <name type="scientific">Paramecium pentaurelia</name>
    <dbReference type="NCBI Taxonomy" id="43138"/>
    <lineage>
        <taxon>Eukaryota</taxon>
        <taxon>Sar</taxon>
        <taxon>Alveolata</taxon>
        <taxon>Ciliophora</taxon>
        <taxon>Intramacronucleata</taxon>
        <taxon>Oligohymenophorea</taxon>
        <taxon>Peniculida</taxon>
        <taxon>Parameciidae</taxon>
        <taxon>Paramecium</taxon>
    </lineage>
</organism>
<proteinExistence type="predicted"/>
<gene>
    <name evidence="2" type="ORF">PPENT_87.1.T1750016</name>
</gene>
<dbReference type="Proteomes" id="UP000689195">
    <property type="component" value="Unassembled WGS sequence"/>
</dbReference>
<evidence type="ECO:0000313" key="2">
    <source>
        <dbReference type="EMBL" id="CAD8213195.1"/>
    </source>
</evidence>
<keyword evidence="3" id="KW-1185">Reference proteome</keyword>
<evidence type="ECO:0000256" key="1">
    <source>
        <dbReference type="SAM" id="MobiDB-lite"/>
    </source>
</evidence>
<name>A0A8S1YGJ5_9CILI</name>
<evidence type="ECO:0000313" key="3">
    <source>
        <dbReference type="Proteomes" id="UP000689195"/>
    </source>
</evidence>